<dbReference type="AlphaFoldDB" id="A0A0F9KN34"/>
<evidence type="ECO:0000256" key="1">
    <source>
        <dbReference type="SAM" id="Phobius"/>
    </source>
</evidence>
<organism evidence="2">
    <name type="scientific">marine sediment metagenome</name>
    <dbReference type="NCBI Taxonomy" id="412755"/>
    <lineage>
        <taxon>unclassified sequences</taxon>
        <taxon>metagenomes</taxon>
        <taxon>ecological metagenomes</taxon>
    </lineage>
</organism>
<proteinExistence type="predicted"/>
<protein>
    <submittedName>
        <fullName evidence="2">Uncharacterized protein</fullName>
    </submittedName>
</protein>
<comment type="caution">
    <text evidence="2">The sequence shown here is derived from an EMBL/GenBank/DDBJ whole genome shotgun (WGS) entry which is preliminary data.</text>
</comment>
<feature type="transmembrane region" description="Helical" evidence="1">
    <location>
        <begin position="7"/>
        <end position="32"/>
    </location>
</feature>
<reference evidence="2" key="1">
    <citation type="journal article" date="2015" name="Nature">
        <title>Complex archaea that bridge the gap between prokaryotes and eukaryotes.</title>
        <authorList>
            <person name="Spang A."/>
            <person name="Saw J.H."/>
            <person name="Jorgensen S.L."/>
            <person name="Zaremba-Niedzwiedzka K."/>
            <person name="Martijn J."/>
            <person name="Lind A.E."/>
            <person name="van Eijk R."/>
            <person name="Schleper C."/>
            <person name="Guy L."/>
            <person name="Ettema T.J."/>
        </authorList>
    </citation>
    <scope>NUCLEOTIDE SEQUENCE</scope>
</reference>
<sequence>MNKLIKGIIAFLGGVDLMFSIFIPIAIALLLINTGNLNNFNAGLVLLLGLLSSSYRTINFWIFK</sequence>
<keyword evidence="1" id="KW-1133">Transmembrane helix</keyword>
<dbReference type="EMBL" id="LAZR01007700">
    <property type="protein sequence ID" value="KKM83534.1"/>
    <property type="molecule type" value="Genomic_DNA"/>
</dbReference>
<keyword evidence="1" id="KW-0472">Membrane</keyword>
<evidence type="ECO:0000313" key="2">
    <source>
        <dbReference type="EMBL" id="KKM83534.1"/>
    </source>
</evidence>
<accession>A0A0F9KN34</accession>
<feature type="transmembrane region" description="Helical" evidence="1">
    <location>
        <begin position="44"/>
        <end position="63"/>
    </location>
</feature>
<keyword evidence="1" id="KW-0812">Transmembrane</keyword>
<gene>
    <name evidence="2" type="ORF">LCGC14_1308490</name>
</gene>
<name>A0A0F9KN34_9ZZZZ</name>